<dbReference type="GO" id="GO:0016887">
    <property type="term" value="F:ATP hydrolysis activity"/>
    <property type="evidence" value="ECO:0007669"/>
    <property type="project" value="InterPro"/>
</dbReference>
<comment type="similarity">
    <text evidence="1">Belongs to the ABC transporter superfamily.</text>
</comment>
<dbReference type="Pfam" id="PF00005">
    <property type="entry name" value="ABC_tran"/>
    <property type="match status" value="1"/>
</dbReference>
<evidence type="ECO:0000256" key="2">
    <source>
        <dbReference type="ARBA" id="ARBA00022448"/>
    </source>
</evidence>
<keyword evidence="8" id="KW-1185">Reference proteome</keyword>
<dbReference type="InterPro" id="IPR003593">
    <property type="entry name" value="AAA+_ATPase"/>
</dbReference>
<organism evidence="7 8">
    <name type="scientific">Desulforapulum autotrophicum (strain ATCC 43914 / DSM 3382 / VKM B-1955 / HRM2)</name>
    <name type="common">Desulfobacterium autotrophicum</name>
    <dbReference type="NCBI Taxonomy" id="177437"/>
    <lineage>
        <taxon>Bacteria</taxon>
        <taxon>Pseudomonadati</taxon>
        <taxon>Thermodesulfobacteriota</taxon>
        <taxon>Desulfobacteria</taxon>
        <taxon>Desulfobacterales</taxon>
        <taxon>Desulfobacteraceae</taxon>
        <taxon>Desulforapulum</taxon>
    </lineage>
</organism>
<dbReference type="eggNOG" id="COG0410">
    <property type="taxonomic scope" value="Bacteria"/>
</dbReference>
<evidence type="ECO:0000313" key="7">
    <source>
        <dbReference type="EMBL" id="ACN17920.1"/>
    </source>
</evidence>
<keyword evidence="2" id="KW-0813">Transport</keyword>
<dbReference type="Gene3D" id="3.40.50.300">
    <property type="entry name" value="P-loop containing nucleotide triphosphate hydrolases"/>
    <property type="match status" value="1"/>
</dbReference>
<dbReference type="EC" id="3.6.3.-" evidence="7"/>
<feature type="domain" description="ABC transporter" evidence="6">
    <location>
        <begin position="5"/>
        <end position="237"/>
    </location>
</feature>
<dbReference type="SUPFAM" id="SSF52540">
    <property type="entry name" value="P-loop containing nucleoside triphosphate hydrolases"/>
    <property type="match status" value="1"/>
</dbReference>
<dbReference type="PANTHER" id="PTHR43820:SF4">
    <property type="entry name" value="HIGH-AFFINITY BRANCHED-CHAIN AMINO ACID TRANSPORT ATP-BINDING PROTEIN LIVF"/>
    <property type="match status" value="1"/>
</dbReference>
<dbReference type="EMBL" id="CP001087">
    <property type="protein sequence ID" value="ACN17920.1"/>
    <property type="molecule type" value="Genomic_DNA"/>
</dbReference>
<reference evidence="7 8" key="1">
    <citation type="journal article" date="2009" name="Environ. Microbiol.">
        <title>Genome sequence of Desulfobacterium autotrophicum HRM2, a marine sulfate reducer oxidizing organic carbon completely to carbon dioxide.</title>
        <authorList>
            <person name="Strittmatter A.W."/>
            <person name="Liesegang H."/>
            <person name="Rabus R."/>
            <person name="Decker I."/>
            <person name="Amann J."/>
            <person name="Andres S."/>
            <person name="Henne A."/>
            <person name="Fricke W.F."/>
            <person name="Martinez-Arias R."/>
            <person name="Bartels D."/>
            <person name="Goesmann A."/>
            <person name="Krause L."/>
            <person name="Puehler A."/>
            <person name="Klenk H.P."/>
            <person name="Richter M."/>
            <person name="Schuler M."/>
            <person name="Gloeckner F.O."/>
            <person name="Meyerdierks A."/>
            <person name="Gottschalk G."/>
            <person name="Amann R."/>
        </authorList>
    </citation>
    <scope>NUCLEOTIDE SEQUENCE [LARGE SCALE GENOMIC DNA]</scope>
    <source>
        <strain evidence="8">ATCC 43914 / DSM 3382 / HRM2</strain>
    </source>
</reference>
<dbReference type="GO" id="GO:0015658">
    <property type="term" value="F:branched-chain amino acid transmembrane transporter activity"/>
    <property type="evidence" value="ECO:0007669"/>
    <property type="project" value="TreeGrafter"/>
</dbReference>
<name>C0QIH6_DESAH</name>
<accession>C0QIH6</accession>
<evidence type="ECO:0000256" key="4">
    <source>
        <dbReference type="ARBA" id="ARBA00022840"/>
    </source>
</evidence>
<dbReference type="Proteomes" id="UP000000442">
    <property type="component" value="Chromosome"/>
</dbReference>
<dbReference type="AlphaFoldDB" id="C0QIH6"/>
<evidence type="ECO:0000256" key="1">
    <source>
        <dbReference type="ARBA" id="ARBA00005417"/>
    </source>
</evidence>
<dbReference type="STRING" id="177437.HRM2_48720"/>
<dbReference type="InterPro" id="IPR052156">
    <property type="entry name" value="BCAA_Transport_ATP-bd_LivF"/>
</dbReference>
<evidence type="ECO:0000259" key="6">
    <source>
        <dbReference type="PROSITE" id="PS50893"/>
    </source>
</evidence>
<dbReference type="CDD" id="cd03224">
    <property type="entry name" value="ABC_TM1139_LivF_branched"/>
    <property type="match status" value="1"/>
</dbReference>
<evidence type="ECO:0000313" key="8">
    <source>
        <dbReference type="Proteomes" id="UP000000442"/>
    </source>
</evidence>
<keyword evidence="5" id="KW-0029">Amino-acid transport</keyword>
<dbReference type="InterPro" id="IPR003439">
    <property type="entry name" value="ABC_transporter-like_ATP-bd"/>
</dbReference>
<keyword evidence="7" id="KW-0378">Hydrolase</keyword>
<dbReference type="HOGENOM" id="CLU_000604_1_2_7"/>
<dbReference type="SMART" id="SM00382">
    <property type="entry name" value="AAA"/>
    <property type="match status" value="1"/>
</dbReference>
<proteinExistence type="inferred from homology"/>
<dbReference type="GO" id="GO:0015807">
    <property type="term" value="P:L-amino acid transport"/>
    <property type="evidence" value="ECO:0007669"/>
    <property type="project" value="TreeGrafter"/>
</dbReference>
<protein>
    <submittedName>
        <fullName evidence="7">LivF6</fullName>
        <ecNumber evidence="7">3.6.3.-</ecNumber>
    </submittedName>
</protein>
<dbReference type="PROSITE" id="PS50893">
    <property type="entry name" value="ABC_TRANSPORTER_2"/>
    <property type="match status" value="1"/>
</dbReference>
<dbReference type="PANTHER" id="PTHR43820">
    <property type="entry name" value="HIGH-AFFINITY BRANCHED-CHAIN AMINO ACID TRANSPORT ATP-BINDING PROTEIN LIVF"/>
    <property type="match status" value="1"/>
</dbReference>
<dbReference type="KEGG" id="dat:HRM2_48720"/>
<keyword evidence="4" id="KW-0067">ATP-binding</keyword>
<dbReference type="OrthoDB" id="9810077at2"/>
<keyword evidence="3" id="KW-0547">Nucleotide-binding</keyword>
<dbReference type="InterPro" id="IPR027417">
    <property type="entry name" value="P-loop_NTPase"/>
</dbReference>
<evidence type="ECO:0000256" key="5">
    <source>
        <dbReference type="ARBA" id="ARBA00022970"/>
    </source>
</evidence>
<sequence length="237" mass="25677">MTVLLELDNITAGYGKAPILHDICLNLDKGEIVCIIGPNGAGKSTVLRTVAGQLQPSRGTMAFKGRDLTCLSIAQRGRKGLIFIPQGMNIFPNLTVIENLEIAGALMKDSRALNAAVKEILQHYPMLDKKKNAFGRTLSGGERQVLALSRTRMLKPDLVLLDEPSLGLAPLVVDFIFDEIKEMGKGGSSVLLVEQNARKGLSVSHRGYVLELGRNRLTGTGAELLQSDEVRRLYLGG</sequence>
<dbReference type="GO" id="GO:0005524">
    <property type="term" value="F:ATP binding"/>
    <property type="evidence" value="ECO:0007669"/>
    <property type="project" value="UniProtKB-KW"/>
</dbReference>
<gene>
    <name evidence="7" type="primary">livF6</name>
    <name evidence="7" type="ordered locus">HRM2_48720</name>
</gene>
<evidence type="ECO:0000256" key="3">
    <source>
        <dbReference type="ARBA" id="ARBA00022741"/>
    </source>
</evidence>